<evidence type="ECO:0000313" key="1">
    <source>
        <dbReference type="EMBL" id="MBP2111115.1"/>
    </source>
</evidence>
<dbReference type="RefSeq" id="WP_209870498.1">
    <property type="nucleotide sequence ID" value="NZ_JAGGLV010000003.1"/>
</dbReference>
<name>A0ABS4NNX1_9BACL</name>
<comment type="caution">
    <text evidence="1">The sequence shown here is derived from an EMBL/GenBank/DDBJ whole genome shotgun (WGS) entry which is preliminary data.</text>
</comment>
<sequence length="165" mass="19410">MGTSAVILTIKEEYSPEKLLSDTIVSVFHANATLYFHNNKNYSDNGEFSYTTLNINNNSFAEKSEQSFIFSVHAINSPSIDFYYHEDLELDSNLSLCQVGHIEDIYGVQKLIFNFIYEYLRLNPDNYFWVTDYDWVYSWGDMKKMKSLPYDPDWCYIDPRLIDLP</sequence>
<gene>
    <name evidence="1" type="ORF">J2Z70_001256</name>
</gene>
<proteinExistence type="predicted"/>
<dbReference type="Proteomes" id="UP000773462">
    <property type="component" value="Unassembled WGS sequence"/>
</dbReference>
<dbReference type="EMBL" id="JAGGLV010000003">
    <property type="protein sequence ID" value="MBP2111115.1"/>
    <property type="molecule type" value="Genomic_DNA"/>
</dbReference>
<keyword evidence="2" id="KW-1185">Reference proteome</keyword>
<evidence type="ECO:0000313" key="2">
    <source>
        <dbReference type="Proteomes" id="UP000773462"/>
    </source>
</evidence>
<reference evidence="1 2" key="1">
    <citation type="submission" date="2021-03" db="EMBL/GenBank/DDBJ databases">
        <title>Genomic Encyclopedia of Type Strains, Phase IV (KMG-IV): sequencing the most valuable type-strain genomes for metagenomic binning, comparative biology and taxonomic classification.</title>
        <authorList>
            <person name="Goeker M."/>
        </authorList>
    </citation>
    <scope>NUCLEOTIDE SEQUENCE [LARGE SCALE GENOMIC DNA]</scope>
    <source>
        <strain evidence="1 2">DSM 101953</strain>
    </source>
</reference>
<protein>
    <submittedName>
        <fullName evidence="1">Uncharacterized protein</fullName>
    </submittedName>
</protein>
<organism evidence="1 2">
    <name type="scientific">Paenibacillus silagei</name>
    <dbReference type="NCBI Taxonomy" id="1670801"/>
    <lineage>
        <taxon>Bacteria</taxon>
        <taxon>Bacillati</taxon>
        <taxon>Bacillota</taxon>
        <taxon>Bacilli</taxon>
        <taxon>Bacillales</taxon>
        <taxon>Paenibacillaceae</taxon>
        <taxon>Paenibacillus</taxon>
    </lineage>
</organism>
<accession>A0ABS4NNX1</accession>